<gene>
    <name evidence="1" type="ORF">UF66_0729</name>
</gene>
<accession>A0A0M2NUL1</accession>
<evidence type="ECO:0000313" key="2">
    <source>
        <dbReference type="Proteomes" id="UP000034455"/>
    </source>
</evidence>
<proteinExistence type="predicted"/>
<dbReference type="Proteomes" id="UP000034455">
    <property type="component" value="Unassembled WGS sequence"/>
</dbReference>
<dbReference type="EMBL" id="LAKJ01000013">
    <property type="protein sequence ID" value="KKI63682.1"/>
    <property type="molecule type" value="Genomic_DNA"/>
</dbReference>
<comment type="caution">
    <text evidence="1">The sequence shown here is derived from an EMBL/GenBank/DDBJ whole genome shotgun (WGS) entry which is preliminary data.</text>
</comment>
<organism evidence="1 2">
    <name type="scientific">Staphylococcus cohnii subsp. cohnii</name>
    <dbReference type="NCBI Taxonomy" id="74704"/>
    <lineage>
        <taxon>Bacteria</taxon>
        <taxon>Bacillati</taxon>
        <taxon>Bacillota</taxon>
        <taxon>Bacilli</taxon>
        <taxon>Bacillales</taxon>
        <taxon>Staphylococcaceae</taxon>
        <taxon>Staphylococcus</taxon>
        <taxon>Staphylococcus cohnii species complex</taxon>
    </lineage>
</organism>
<sequence>MVCCCIFNYLLPFILHRKGGFNCTTKPSIFSHPDYTVGSRFTLDQPFISLIDKRVAGLNYCRLGITPYPEDEFLKFYKYIIAYYSDKNNSRALF</sequence>
<reference evidence="1 2" key="1">
    <citation type="submission" date="2015-03" db="EMBL/GenBank/DDBJ databases">
        <title>Genome Assembly of Staphylococcus cohnii subsp. cohnii strain G22B2.</title>
        <authorList>
            <person name="Nair G."/>
            <person name="Kaur G."/>
            <person name="Khatri I."/>
            <person name="Singh N.K."/>
            <person name="Sathyabama S."/>
            <person name="Maurya S.K."/>
            <person name="Subramanian S."/>
            <person name="Agrewala J.N."/>
            <person name="Mayilraj S."/>
        </authorList>
    </citation>
    <scope>NUCLEOTIDE SEQUENCE [LARGE SCALE GENOMIC DNA]</scope>
    <source>
        <strain evidence="1 2">G22B2</strain>
    </source>
</reference>
<name>A0A0M2NUL1_STACC</name>
<dbReference type="AlphaFoldDB" id="A0A0M2NUL1"/>
<protein>
    <submittedName>
        <fullName evidence="1">Uncharacterized protein</fullName>
    </submittedName>
</protein>
<evidence type="ECO:0000313" key="1">
    <source>
        <dbReference type="EMBL" id="KKI63682.1"/>
    </source>
</evidence>